<dbReference type="Proteomes" id="UP000828251">
    <property type="component" value="Unassembled WGS sequence"/>
</dbReference>
<keyword evidence="2" id="KW-1133">Transmembrane helix</keyword>
<feature type="compositionally biased region" description="Low complexity" evidence="1">
    <location>
        <begin position="614"/>
        <end position="626"/>
    </location>
</feature>
<feature type="region of interest" description="Disordered" evidence="1">
    <location>
        <begin position="530"/>
        <end position="557"/>
    </location>
</feature>
<dbReference type="OrthoDB" id="676522at2759"/>
<feature type="compositionally biased region" description="Polar residues" evidence="1">
    <location>
        <begin position="645"/>
        <end position="662"/>
    </location>
</feature>
<feature type="transmembrane region" description="Helical" evidence="2">
    <location>
        <begin position="298"/>
        <end position="317"/>
    </location>
</feature>
<reference evidence="3 4" key="1">
    <citation type="journal article" date="2021" name="Plant Biotechnol. J.">
        <title>Multi-omics assisted identification of the key and species-specific regulatory components of drought-tolerant mechanisms in Gossypium stocksii.</title>
        <authorList>
            <person name="Yu D."/>
            <person name="Ke L."/>
            <person name="Zhang D."/>
            <person name="Wu Y."/>
            <person name="Sun Y."/>
            <person name="Mei J."/>
            <person name="Sun J."/>
            <person name="Sun Y."/>
        </authorList>
    </citation>
    <scope>NUCLEOTIDE SEQUENCE [LARGE SCALE GENOMIC DNA]</scope>
    <source>
        <strain evidence="4">cv. E1</strain>
        <tissue evidence="3">Leaf</tissue>
    </source>
</reference>
<comment type="caution">
    <text evidence="3">The sequence shown here is derived from an EMBL/GenBank/DDBJ whole genome shotgun (WGS) entry which is preliminary data.</text>
</comment>
<evidence type="ECO:0008006" key="5">
    <source>
        <dbReference type="Google" id="ProtNLM"/>
    </source>
</evidence>
<keyword evidence="2" id="KW-0812">Transmembrane</keyword>
<protein>
    <recommendedName>
        <fullName evidence="5">Transmembrane protein</fullName>
    </recommendedName>
</protein>
<evidence type="ECO:0000313" key="3">
    <source>
        <dbReference type="EMBL" id="KAH1030905.1"/>
    </source>
</evidence>
<keyword evidence="2" id="KW-0472">Membrane</keyword>
<feature type="compositionally biased region" description="Basic and acidic residues" evidence="1">
    <location>
        <begin position="627"/>
        <end position="644"/>
    </location>
</feature>
<sequence length="695" mass="77639">MTSLSKTSSSLIPCRTNANTRKSELCDPTRRSFNGSPFTKPAVITNPKAFNLNTPANSPSDFSRRHSTGRESVASLRDPNKENYIDQNPKPTRLRSPAVSKGTKNFMAPTISAASKINASPRKKILVERNELARSSVSFSDVKSLIMQDNESTPEVALKPKKVSFSDVKSMIMEDNECKEPLEGNANSVQVIPSFEIRPKVSILAPLDADPLMLPHDPQTNYLSPRPQFLHYRPNPRIEFYRERDGKQLEECLATESYYDTGETESEGSQRESEDAAATVEESFEAKRRSRQRFCTKSKFIVLLMVLAFASFSVLAANSPAFTSSGLEELSLLNFHVPPQITAFAKAKFDVFSENLWQWSDSFVSYVSSSREGDKFSLFEYANLSHLLEDEDHMVDEGRHGLIFDHSVIANDEYHGEVEANEAVDEDEEEIEEETDAGEDEEQEDFKSSELVPEAETDATEKEIRAEMIELDDAGEDEEQEDFKSSELVPEAETDATEQEIRAKMIELDDQLDAGCNVDLKATEIQHDISKTWDPEGESSNSAETMFPEEDSTYSSQISVDDSTINGPEDQFLMKNMTGFALLVLCLLAASALVYTKRGKPSVAAGLKDTIHDPCPSDMSSSSSEPNESHQSQERRKTTYRRESTASSDNSMGSLSYGSFTTYDKIPSKHRGREEGIVTPVRRSSRIRNQVMTSP</sequence>
<keyword evidence="4" id="KW-1185">Reference proteome</keyword>
<dbReference type="AlphaFoldDB" id="A0A9D3ZEQ6"/>
<feature type="transmembrane region" description="Helical" evidence="2">
    <location>
        <begin position="577"/>
        <end position="595"/>
    </location>
</feature>
<accession>A0A9D3ZEQ6</accession>
<feature type="region of interest" description="Disordered" evidence="1">
    <location>
        <begin position="21"/>
        <end position="101"/>
    </location>
</feature>
<dbReference type="EMBL" id="JAIQCV010000013">
    <property type="protein sequence ID" value="KAH1030905.1"/>
    <property type="molecule type" value="Genomic_DNA"/>
</dbReference>
<evidence type="ECO:0000256" key="2">
    <source>
        <dbReference type="SAM" id="Phobius"/>
    </source>
</evidence>
<gene>
    <name evidence="3" type="ORF">J1N35_043079</name>
</gene>
<organism evidence="3 4">
    <name type="scientific">Gossypium stocksii</name>
    <dbReference type="NCBI Taxonomy" id="47602"/>
    <lineage>
        <taxon>Eukaryota</taxon>
        <taxon>Viridiplantae</taxon>
        <taxon>Streptophyta</taxon>
        <taxon>Embryophyta</taxon>
        <taxon>Tracheophyta</taxon>
        <taxon>Spermatophyta</taxon>
        <taxon>Magnoliopsida</taxon>
        <taxon>eudicotyledons</taxon>
        <taxon>Gunneridae</taxon>
        <taxon>Pentapetalae</taxon>
        <taxon>rosids</taxon>
        <taxon>malvids</taxon>
        <taxon>Malvales</taxon>
        <taxon>Malvaceae</taxon>
        <taxon>Malvoideae</taxon>
        <taxon>Gossypium</taxon>
    </lineage>
</organism>
<evidence type="ECO:0000313" key="4">
    <source>
        <dbReference type="Proteomes" id="UP000828251"/>
    </source>
</evidence>
<feature type="compositionally biased region" description="Basic and acidic residues" evidence="1">
    <location>
        <begin position="21"/>
        <end position="30"/>
    </location>
</feature>
<feature type="compositionally biased region" description="Acidic residues" evidence="1">
    <location>
        <begin position="420"/>
        <end position="444"/>
    </location>
</feature>
<proteinExistence type="predicted"/>
<dbReference type="PANTHER" id="PTHR34775">
    <property type="entry name" value="TRANSMEMBRANE PROTEIN"/>
    <property type="match status" value="1"/>
</dbReference>
<feature type="region of interest" description="Disordered" evidence="1">
    <location>
        <begin position="420"/>
        <end position="461"/>
    </location>
</feature>
<name>A0A9D3ZEQ6_9ROSI</name>
<dbReference type="PANTHER" id="PTHR34775:SF4">
    <property type="entry name" value="TRANSMEMBRANE PROTEIN"/>
    <property type="match status" value="1"/>
</dbReference>
<feature type="region of interest" description="Disordered" evidence="1">
    <location>
        <begin position="473"/>
        <end position="496"/>
    </location>
</feature>
<feature type="region of interest" description="Disordered" evidence="1">
    <location>
        <begin position="607"/>
        <end position="695"/>
    </location>
</feature>
<evidence type="ECO:0000256" key="1">
    <source>
        <dbReference type="SAM" id="MobiDB-lite"/>
    </source>
</evidence>
<feature type="region of interest" description="Disordered" evidence="1">
    <location>
        <begin position="259"/>
        <end position="278"/>
    </location>
</feature>
<feature type="compositionally biased region" description="Polar residues" evidence="1">
    <location>
        <begin position="51"/>
        <end position="61"/>
    </location>
</feature>